<name>A0AAD6QJ89_9ROSI</name>
<gene>
    <name evidence="1" type="ORF">NC653_019578</name>
</gene>
<keyword evidence="2" id="KW-1185">Reference proteome</keyword>
<reference evidence="1" key="1">
    <citation type="journal article" date="2023" name="Mol. Ecol. Resour.">
        <title>Chromosome-level genome assembly of a triploid poplar Populus alba 'Berolinensis'.</title>
        <authorList>
            <person name="Chen S."/>
            <person name="Yu Y."/>
            <person name="Wang X."/>
            <person name="Wang S."/>
            <person name="Zhang T."/>
            <person name="Zhou Y."/>
            <person name="He R."/>
            <person name="Meng N."/>
            <person name="Wang Y."/>
            <person name="Liu W."/>
            <person name="Liu Z."/>
            <person name="Liu J."/>
            <person name="Guo Q."/>
            <person name="Huang H."/>
            <person name="Sederoff R.R."/>
            <person name="Wang G."/>
            <person name="Qu G."/>
            <person name="Chen S."/>
        </authorList>
    </citation>
    <scope>NUCLEOTIDE SEQUENCE</scope>
    <source>
        <strain evidence="1">SC-2020</strain>
    </source>
</reference>
<proteinExistence type="predicted"/>
<sequence>MGFYSLKSHPQYYLIIFCYAGLLHCDLPHLPGHQKLKLALPSAVELLTYRCIFLIQSFVRMVDACCCRPMWSETLSTILVHPHPCSLFVVLQLFFLLKFFGL</sequence>
<evidence type="ECO:0000313" key="1">
    <source>
        <dbReference type="EMBL" id="KAJ6991436.1"/>
    </source>
</evidence>
<protein>
    <submittedName>
        <fullName evidence="1">Uncharacterized protein</fullName>
    </submittedName>
</protein>
<comment type="caution">
    <text evidence="1">The sequence shown here is derived from an EMBL/GenBank/DDBJ whole genome shotgun (WGS) entry which is preliminary data.</text>
</comment>
<dbReference type="Proteomes" id="UP001164929">
    <property type="component" value="Chromosome 7"/>
</dbReference>
<evidence type="ECO:0000313" key="2">
    <source>
        <dbReference type="Proteomes" id="UP001164929"/>
    </source>
</evidence>
<organism evidence="1 2">
    <name type="scientific">Populus alba x Populus x berolinensis</name>
    <dbReference type="NCBI Taxonomy" id="444605"/>
    <lineage>
        <taxon>Eukaryota</taxon>
        <taxon>Viridiplantae</taxon>
        <taxon>Streptophyta</taxon>
        <taxon>Embryophyta</taxon>
        <taxon>Tracheophyta</taxon>
        <taxon>Spermatophyta</taxon>
        <taxon>Magnoliopsida</taxon>
        <taxon>eudicotyledons</taxon>
        <taxon>Gunneridae</taxon>
        <taxon>Pentapetalae</taxon>
        <taxon>rosids</taxon>
        <taxon>fabids</taxon>
        <taxon>Malpighiales</taxon>
        <taxon>Salicaceae</taxon>
        <taxon>Saliceae</taxon>
        <taxon>Populus</taxon>
    </lineage>
</organism>
<accession>A0AAD6QJ89</accession>
<dbReference type="EMBL" id="JAQIZT010000007">
    <property type="protein sequence ID" value="KAJ6991436.1"/>
    <property type="molecule type" value="Genomic_DNA"/>
</dbReference>
<dbReference type="AlphaFoldDB" id="A0AAD6QJ89"/>